<sequence>MDRLPRSGKTNLDRLPRSGINMGSVTIFQHNIWIRWFTTRYNGVKPVASVNAPAEESAARGRGRGMGRGRARGRGRGRVAPDGNGAPVENAPVNENPHVHHEDIEEENVDVGNVKDVR</sequence>
<organism evidence="2 3">
    <name type="scientific">Solanum tuberosum</name>
    <name type="common">Potato</name>
    <dbReference type="NCBI Taxonomy" id="4113"/>
    <lineage>
        <taxon>Eukaryota</taxon>
        <taxon>Viridiplantae</taxon>
        <taxon>Streptophyta</taxon>
        <taxon>Embryophyta</taxon>
        <taxon>Tracheophyta</taxon>
        <taxon>Spermatophyta</taxon>
        <taxon>Magnoliopsida</taxon>
        <taxon>eudicotyledons</taxon>
        <taxon>Gunneridae</taxon>
        <taxon>Pentapetalae</taxon>
        <taxon>asterids</taxon>
        <taxon>lamiids</taxon>
        <taxon>Solanales</taxon>
        <taxon>Solanaceae</taxon>
        <taxon>Solanoideae</taxon>
        <taxon>Solaneae</taxon>
        <taxon>Solanum</taxon>
    </lineage>
</organism>
<dbReference type="InParanoid" id="M1DKB9"/>
<name>M1DKB9_SOLTU</name>
<evidence type="ECO:0000313" key="3">
    <source>
        <dbReference type="Proteomes" id="UP000011115"/>
    </source>
</evidence>
<dbReference type="HOGENOM" id="CLU_059105_3_0_1"/>
<reference evidence="2" key="2">
    <citation type="submission" date="2015-06" db="UniProtKB">
        <authorList>
            <consortium name="EnsemblPlants"/>
        </authorList>
    </citation>
    <scope>IDENTIFICATION</scope>
    <source>
        <strain evidence="2">DM1-3 516 R44</strain>
    </source>
</reference>
<evidence type="ECO:0000256" key="1">
    <source>
        <dbReference type="SAM" id="MobiDB-lite"/>
    </source>
</evidence>
<dbReference type="Gramene" id="PGSC0003DMT400090412">
    <property type="protein sequence ID" value="PGSC0003DMT400090412"/>
    <property type="gene ID" value="PGSC0003DMG400039983"/>
</dbReference>
<feature type="region of interest" description="Disordered" evidence="1">
    <location>
        <begin position="52"/>
        <end position="118"/>
    </location>
</feature>
<dbReference type="PaxDb" id="4113-PGSC0003DMT400090412"/>
<reference evidence="3" key="1">
    <citation type="journal article" date="2011" name="Nature">
        <title>Genome sequence and analysis of the tuber crop potato.</title>
        <authorList>
            <consortium name="The Potato Genome Sequencing Consortium"/>
        </authorList>
    </citation>
    <scope>NUCLEOTIDE SEQUENCE [LARGE SCALE GENOMIC DNA]</scope>
    <source>
        <strain evidence="3">cv. DM1-3 516 R44</strain>
    </source>
</reference>
<proteinExistence type="predicted"/>
<protein>
    <submittedName>
        <fullName evidence="2">'chromo' domain containing protein</fullName>
    </submittedName>
</protein>
<dbReference type="AlphaFoldDB" id="M1DKB9"/>
<feature type="compositionally biased region" description="Basic residues" evidence="1">
    <location>
        <begin position="61"/>
        <end position="77"/>
    </location>
</feature>
<keyword evidence="3" id="KW-1185">Reference proteome</keyword>
<dbReference type="Proteomes" id="UP000011115">
    <property type="component" value="Unassembled WGS sequence"/>
</dbReference>
<evidence type="ECO:0000313" key="2">
    <source>
        <dbReference type="EnsemblPlants" id="PGSC0003DMT400090412"/>
    </source>
</evidence>
<accession>M1DKB9</accession>
<dbReference type="EnsemblPlants" id="PGSC0003DMT400090412">
    <property type="protein sequence ID" value="PGSC0003DMT400090412"/>
    <property type="gene ID" value="PGSC0003DMG400039983"/>
</dbReference>